<keyword evidence="4 6" id="KW-0862">Zinc</keyword>
<proteinExistence type="predicted"/>
<dbReference type="Pfam" id="PF01400">
    <property type="entry name" value="Astacin"/>
    <property type="match status" value="1"/>
</dbReference>
<dbReference type="PROSITE" id="PS51864">
    <property type="entry name" value="ASTACIN"/>
    <property type="match status" value="1"/>
</dbReference>
<comment type="cofactor">
    <cofactor evidence="6">
        <name>Zn(2+)</name>
        <dbReference type="ChEBI" id="CHEBI:29105"/>
    </cofactor>
    <text evidence="6">Binds 1 zinc ion per subunit.</text>
</comment>
<feature type="signal peptide" evidence="8">
    <location>
        <begin position="1"/>
        <end position="22"/>
    </location>
</feature>
<keyword evidence="5 6" id="KW-0482">Metalloprotease</keyword>
<keyword evidence="3 6" id="KW-0378">Hydrolase</keyword>
<evidence type="ECO:0000313" key="11">
    <source>
        <dbReference type="Proteomes" id="UP001176806"/>
    </source>
</evidence>
<dbReference type="SMART" id="SM00235">
    <property type="entry name" value="ZnMc"/>
    <property type="match status" value="1"/>
</dbReference>
<dbReference type="PROSITE" id="PS51257">
    <property type="entry name" value="PROKAR_LIPOPROTEIN"/>
    <property type="match status" value="1"/>
</dbReference>
<feature type="binding site" evidence="6">
    <location>
        <position position="184"/>
    </location>
    <ligand>
        <name>Zn(2+)</name>
        <dbReference type="ChEBI" id="CHEBI:29105"/>
        <note>catalytic</note>
    </ligand>
</feature>
<accession>A0ABT8WJ81</accession>
<dbReference type="PANTHER" id="PTHR10127:SF780">
    <property type="entry name" value="METALLOENDOPEPTIDASE"/>
    <property type="match status" value="1"/>
</dbReference>
<feature type="domain" description="Peptidase M12A" evidence="9">
    <location>
        <begin position="93"/>
        <end position="288"/>
    </location>
</feature>
<evidence type="ECO:0000256" key="1">
    <source>
        <dbReference type="ARBA" id="ARBA00022670"/>
    </source>
</evidence>
<feature type="binding site" evidence="6">
    <location>
        <position position="194"/>
    </location>
    <ligand>
        <name>Zn(2+)</name>
        <dbReference type="ChEBI" id="CHEBI:29105"/>
        <note>catalytic</note>
    </ligand>
</feature>
<evidence type="ECO:0000256" key="8">
    <source>
        <dbReference type="SAM" id="SignalP"/>
    </source>
</evidence>
<dbReference type="InterPro" id="IPR024079">
    <property type="entry name" value="MetalloPept_cat_dom_sf"/>
</dbReference>
<evidence type="ECO:0000256" key="7">
    <source>
        <dbReference type="SAM" id="MobiDB-lite"/>
    </source>
</evidence>
<evidence type="ECO:0000259" key="9">
    <source>
        <dbReference type="PROSITE" id="PS51864"/>
    </source>
</evidence>
<evidence type="ECO:0000256" key="6">
    <source>
        <dbReference type="PROSITE-ProRule" id="PRU01211"/>
    </source>
</evidence>
<gene>
    <name evidence="10" type="ORF">Q4Q40_03370</name>
</gene>
<dbReference type="Gene3D" id="3.40.390.10">
    <property type="entry name" value="Collagenase (Catalytic Domain)"/>
    <property type="match status" value="1"/>
</dbReference>
<sequence length="653" mass="72271">MKHLLIKTLTLMILFNLFTACEKDFNPNNETAKNLENNDLKENFVENYGVKGEVTTVKYFDQLIEVEKVGNQYILGGDMIIIPDNEYYANKTNAIKSVGRTTARWGNNTVYYEIESDLPNQYRVHDAIDHWEQNTSIRFYPKTDTTQDYITFRIGTGCSSSVGRVGGRQYINLAYGCSTGTTIHEIGHALGLWHEQSRSDQDEYITVHYDNITSGYEHNFRTYIERGTDGKEYTEVFDFGSIMMYPPYAFSKNGEPTITTKDGSANYPYQRDGLSNNDIIGISKMYPPITGVILPTIKNPTFSIKEAPYNGASYTCSCVEWYNPNFPKQAGSSTDSNDDPGNQGGGSIKLTNVPGEQRTAYQLLDAVTPGATYRLRFYYSITNSGTIGELDFRVLHPNATNPSTVTNLNTIAQFIGQQTMHTNSIDSSHGGGQIVELEFTPTTDQVALYAVNSVENGSDVRIDNFSIEIVSSPINIPEIKNPTFSIKEAPYNGASYTCSCVEWYNPNFPKQAGSSTDSNDDPGNQGGGSIKLTNVPGEQRTAYQLLDAVTPGATYRLRFYYSITNSGTIGELDFRVLHPNATNPSTVTNLNTIAQFIGQQTIHTNSIDSSHGGGQIVELEFAPTTDQVALYAVNSVENGSDVRIDNFSIDLAN</sequence>
<feature type="region of interest" description="Disordered" evidence="7">
    <location>
        <begin position="329"/>
        <end position="352"/>
    </location>
</feature>
<feature type="binding site" evidence="6">
    <location>
        <position position="188"/>
    </location>
    <ligand>
        <name>Zn(2+)</name>
        <dbReference type="ChEBI" id="CHEBI:29105"/>
        <note>catalytic</note>
    </ligand>
</feature>
<evidence type="ECO:0000313" key="10">
    <source>
        <dbReference type="EMBL" id="MDO5973213.1"/>
    </source>
</evidence>
<evidence type="ECO:0000256" key="5">
    <source>
        <dbReference type="ARBA" id="ARBA00023049"/>
    </source>
</evidence>
<keyword evidence="8" id="KW-0732">Signal</keyword>
<keyword evidence="1 6" id="KW-0645">Protease</keyword>
<dbReference type="InterPro" id="IPR006026">
    <property type="entry name" value="Peptidase_Metallo"/>
</dbReference>
<dbReference type="SUPFAM" id="SSF55486">
    <property type="entry name" value="Metalloproteases ('zincins'), catalytic domain"/>
    <property type="match status" value="1"/>
</dbReference>
<dbReference type="EMBL" id="JAUOEL010000001">
    <property type="protein sequence ID" value="MDO5973213.1"/>
    <property type="molecule type" value="Genomic_DNA"/>
</dbReference>
<feature type="chain" id="PRO_5046666150" evidence="8">
    <location>
        <begin position="23"/>
        <end position="653"/>
    </location>
</feature>
<dbReference type="Gene3D" id="2.60.120.260">
    <property type="entry name" value="Galactose-binding domain-like"/>
    <property type="match status" value="2"/>
</dbReference>
<dbReference type="Proteomes" id="UP001176806">
    <property type="component" value="Unassembled WGS sequence"/>
</dbReference>
<keyword evidence="2 6" id="KW-0479">Metal-binding</keyword>
<feature type="region of interest" description="Disordered" evidence="7">
    <location>
        <begin position="511"/>
        <end position="534"/>
    </location>
</feature>
<evidence type="ECO:0000256" key="4">
    <source>
        <dbReference type="ARBA" id="ARBA00022833"/>
    </source>
</evidence>
<name>A0ABT8WJ81_9FLAO</name>
<evidence type="ECO:0000256" key="2">
    <source>
        <dbReference type="ARBA" id="ARBA00022723"/>
    </source>
</evidence>
<dbReference type="CDD" id="cd04280">
    <property type="entry name" value="ZnMc_astacin_like"/>
    <property type="match status" value="1"/>
</dbReference>
<evidence type="ECO:0000256" key="3">
    <source>
        <dbReference type="ARBA" id="ARBA00022801"/>
    </source>
</evidence>
<comment type="caution">
    <text evidence="10">The sequence shown here is derived from an EMBL/GenBank/DDBJ whole genome shotgun (WGS) entry which is preliminary data.</text>
</comment>
<dbReference type="InterPro" id="IPR034035">
    <property type="entry name" value="Astacin-like_dom"/>
</dbReference>
<dbReference type="RefSeq" id="WP_303300286.1">
    <property type="nucleotide sequence ID" value="NZ_JAUOEL010000001.1"/>
</dbReference>
<comment type="caution">
    <text evidence="6">Lacks conserved residue(s) required for the propagation of feature annotation.</text>
</comment>
<reference evidence="10" key="1">
    <citation type="submission" date="2023-07" db="EMBL/GenBank/DDBJ databases">
        <title>Two novel species in the genus Flavivirga.</title>
        <authorList>
            <person name="Kwon K."/>
        </authorList>
    </citation>
    <scope>NUCLEOTIDE SEQUENCE</scope>
    <source>
        <strain evidence="10">KACC 14158</strain>
    </source>
</reference>
<protein>
    <submittedName>
        <fullName evidence="10">M12 family metallopeptidase</fullName>
    </submittedName>
</protein>
<dbReference type="PRINTS" id="PR00480">
    <property type="entry name" value="ASTACIN"/>
</dbReference>
<organism evidence="10 11">
    <name type="scientific">Flavivirga jejuensis</name>
    <dbReference type="NCBI Taxonomy" id="870487"/>
    <lineage>
        <taxon>Bacteria</taxon>
        <taxon>Pseudomonadati</taxon>
        <taxon>Bacteroidota</taxon>
        <taxon>Flavobacteriia</taxon>
        <taxon>Flavobacteriales</taxon>
        <taxon>Flavobacteriaceae</taxon>
        <taxon>Flavivirga</taxon>
    </lineage>
</organism>
<dbReference type="InterPro" id="IPR001506">
    <property type="entry name" value="Peptidase_M12A"/>
</dbReference>
<feature type="active site" evidence="6">
    <location>
        <position position="185"/>
    </location>
</feature>
<dbReference type="PANTHER" id="PTHR10127">
    <property type="entry name" value="DISCOIDIN, CUB, EGF, LAMININ , AND ZINC METALLOPROTEASE DOMAIN CONTAINING"/>
    <property type="match status" value="1"/>
</dbReference>
<keyword evidence="11" id="KW-1185">Reference proteome</keyword>